<proteinExistence type="predicted"/>
<feature type="non-terminal residue" evidence="1">
    <location>
        <position position="1"/>
    </location>
</feature>
<dbReference type="RefSeq" id="XP_013235611.1">
    <property type="nucleotide sequence ID" value="XM_013380157.1"/>
</dbReference>
<dbReference type="EMBL" id="HG677749">
    <property type="protein sequence ID" value="CDJ44864.1"/>
    <property type="molecule type" value="Genomic_DNA"/>
</dbReference>
<dbReference type="GeneID" id="25256776"/>
<name>U6L8G1_EIMTE</name>
<accession>U6L8G1</accession>
<keyword evidence="2" id="KW-1185">Reference proteome</keyword>
<sequence>QQQEQLLQQALQQKLQPLPRRVRPPDVVNLVWELPVVVTPGDWVQQQLQPQQQQQQQQEEWWLGDLQRRSSGVSALLGCAASRARRELLL</sequence>
<gene>
    <name evidence="1" type="ORF">ETH_00038675</name>
</gene>
<evidence type="ECO:0000313" key="1">
    <source>
        <dbReference type="EMBL" id="CDJ44864.1"/>
    </source>
</evidence>
<evidence type="ECO:0000313" key="2">
    <source>
        <dbReference type="Proteomes" id="UP000030747"/>
    </source>
</evidence>
<dbReference type="Proteomes" id="UP000030747">
    <property type="component" value="Unassembled WGS sequence"/>
</dbReference>
<organism evidence="1 2">
    <name type="scientific">Eimeria tenella</name>
    <name type="common">Coccidian parasite</name>
    <dbReference type="NCBI Taxonomy" id="5802"/>
    <lineage>
        <taxon>Eukaryota</taxon>
        <taxon>Sar</taxon>
        <taxon>Alveolata</taxon>
        <taxon>Apicomplexa</taxon>
        <taxon>Conoidasida</taxon>
        <taxon>Coccidia</taxon>
        <taxon>Eucoccidiorida</taxon>
        <taxon>Eimeriorina</taxon>
        <taxon>Eimeriidae</taxon>
        <taxon>Eimeria</taxon>
    </lineage>
</organism>
<protein>
    <submittedName>
        <fullName evidence="1">Uncharacterized protein</fullName>
    </submittedName>
</protein>
<reference evidence="1" key="2">
    <citation type="submission" date="2013-10" db="EMBL/GenBank/DDBJ databases">
        <authorList>
            <person name="Aslett M."/>
        </authorList>
    </citation>
    <scope>NUCLEOTIDE SEQUENCE [LARGE SCALE GENOMIC DNA]</scope>
    <source>
        <strain evidence="1">Houghton</strain>
    </source>
</reference>
<reference evidence="1" key="1">
    <citation type="submission" date="2013-10" db="EMBL/GenBank/DDBJ databases">
        <title>Genomic analysis of the causative agents of coccidiosis in chickens.</title>
        <authorList>
            <person name="Reid A.J."/>
            <person name="Blake D."/>
            <person name="Billington K."/>
            <person name="Browne H."/>
            <person name="Dunn M."/>
            <person name="Hung S."/>
            <person name="Kawahara F."/>
            <person name="Miranda-Saavedra D."/>
            <person name="Mourier T."/>
            <person name="Nagra H."/>
            <person name="Otto T.D."/>
            <person name="Rawlings N."/>
            <person name="Sanchez A."/>
            <person name="Sanders M."/>
            <person name="Subramaniam C."/>
            <person name="Tay Y."/>
            <person name="Dear P."/>
            <person name="Doerig C."/>
            <person name="Gruber A."/>
            <person name="Parkinson J."/>
            <person name="Shirley M."/>
            <person name="Wan K.L."/>
            <person name="Berriman M."/>
            <person name="Tomley F."/>
            <person name="Pain A."/>
        </authorList>
    </citation>
    <scope>NUCLEOTIDE SEQUENCE [LARGE SCALE GENOMIC DNA]</scope>
    <source>
        <strain evidence="1">Houghton</strain>
    </source>
</reference>
<dbReference type="AlphaFoldDB" id="U6L8G1"/>